<dbReference type="EMBL" id="KZ613975">
    <property type="protein sequence ID" value="PMD29374.1"/>
    <property type="molecule type" value="Genomic_DNA"/>
</dbReference>
<proteinExistence type="predicted"/>
<feature type="transmembrane region" description="Helical" evidence="2">
    <location>
        <begin position="131"/>
        <end position="151"/>
    </location>
</feature>
<keyword evidence="2" id="KW-0812">Transmembrane</keyword>
<evidence type="ECO:0000313" key="4">
    <source>
        <dbReference type="Proteomes" id="UP000235786"/>
    </source>
</evidence>
<dbReference type="STRING" id="1149755.A0A2J6QSY0"/>
<dbReference type="InterPro" id="IPR018830">
    <property type="entry name" value="DUF2434"/>
</dbReference>
<keyword evidence="4" id="KW-1185">Reference proteome</keyword>
<dbReference type="Pfam" id="PF10361">
    <property type="entry name" value="DUF2434"/>
    <property type="match status" value="1"/>
</dbReference>
<dbReference type="AlphaFoldDB" id="A0A2J6QSY0"/>
<feature type="transmembrane region" description="Helical" evidence="2">
    <location>
        <begin position="301"/>
        <end position="322"/>
    </location>
</feature>
<reference evidence="3 4" key="1">
    <citation type="submission" date="2016-04" db="EMBL/GenBank/DDBJ databases">
        <title>A degradative enzymes factory behind the ericoid mycorrhizal symbiosis.</title>
        <authorList>
            <consortium name="DOE Joint Genome Institute"/>
            <person name="Martino E."/>
            <person name="Morin E."/>
            <person name="Grelet G."/>
            <person name="Kuo A."/>
            <person name="Kohler A."/>
            <person name="Daghino S."/>
            <person name="Barry K."/>
            <person name="Choi C."/>
            <person name="Cichocki N."/>
            <person name="Clum A."/>
            <person name="Copeland A."/>
            <person name="Hainaut M."/>
            <person name="Haridas S."/>
            <person name="Labutti K."/>
            <person name="Lindquist E."/>
            <person name="Lipzen A."/>
            <person name="Khouja H.-R."/>
            <person name="Murat C."/>
            <person name="Ohm R."/>
            <person name="Olson A."/>
            <person name="Spatafora J."/>
            <person name="Veneault-Fourrey C."/>
            <person name="Henrissat B."/>
            <person name="Grigoriev I."/>
            <person name="Martin F."/>
            <person name="Perotto S."/>
        </authorList>
    </citation>
    <scope>NUCLEOTIDE SEQUENCE [LARGE SCALE GENOMIC DNA]</scope>
    <source>
        <strain evidence="3 4">F</strain>
    </source>
</reference>
<feature type="transmembrane region" description="Helical" evidence="2">
    <location>
        <begin position="342"/>
        <end position="365"/>
    </location>
</feature>
<name>A0A2J6QSY0_HYAVF</name>
<feature type="region of interest" description="Disordered" evidence="1">
    <location>
        <begin position="490"/>
        <end position="531"/>
    </location>
</feature>
<protein>
    <submittedName>
        <fullName evidence="3">Uncharacterized protein</fullName>
    </submittedName>
</protein>
<feature type="transmembrane region" description="Helical" evidence="2">
    <location>
        <begin position="262"/>
        <end position="281"/>
    </location>
</feature>
<dbReference type="Proteomes" id="UP000235786">
    <property type="component" value="Unassembled WGS sequence"/>
</dbReference>
<keyword evidence="2" id="KW-0472">Membrane</keyword>
<accession>A0A2J6QSY0</accession>
<feature type="transmembrane region" description="Helical" evidence="2">
    <location>
        <begin position="163"/>
        <end position="185"/>
    </location>
</feature>
<feature type="transmembrane region" description="Helical" evidence="2">
    <location>
        <begin position="213"/>
        <end position="233"/>
    </location>
</feature>
<dbReference type="OrthoDB" id="5308502at2759"/>
<sequence length="531" mass="60520">MAVLDFRELLATRDFPPGDNSSDTLISGVHFNLTTLNYWNFNYYSNGTVSNGSSCFLAFEPYTPQLLSNGTFLNATPCYSPINPMHTRAKVGLFFACFFSLSIMFTMINLRKHGKLFLPREKRFHAIGRRWQWYWMLVVAAFGIISAFTGVDVDRYYVPEIPIVLTNFFWFLMLPTTMCIVWESVRHWGSWQERQLVDPDPFMLRQDDRRSKIEFWMPFVFYFFAWMNIFMAIPRPWGAIELQRDPDQMIEFAEPAATDIRFKLAALFLFGAWLTTAFSLWHSIKHYKPRNRGFFNRAVGFIGYLPPTFLLTLSLSLVMIGYEAACAFDFSISPLKVDTNLGFLYGLGWGPIAMIIVVQEVHGYLAPNDDRELIRQRRIRGTAADQEMGMTKKPHWWSRVNTDKKPLNVQDSGNISEIGGGRSTTRNLERNIEMGIIPISTRRDSNKHAPDIAVRAASNLLFPARTGTEQTQERFTDHPKQGRGRVVSNAVADTSPSTNNGANDRTDSNGNTANGSTVGAGTQQFRSMLDI</sequence>
<keyword evidence="2" id="KW-1133">Transmembrane helix</keyword>
<evidence type="ECO:0000256" key="2">
    <source>
        <dbReference type="SAM" id="Phobius"/>
    </source>
</evidence>
<gene>
    <name evidence="3" type="ORF">L207DRAFT_445591</name>
</gene>
<feature type="compositionally biased region" description="Polar residues" evidence="1">
    <location>
        <begin position="491"/>
        <end position="531"/>
    </location>
</feature>
<organism evidence="3 4">
    <name type="scientific">Hyaloscypha variabilis (strain UAMH 11265 / GT02V1 / F)</name>
    <name type="common">Meliniomyces variabilis</name>
    <dbReference type="NCBI Taxonomy" id="1149755"/>
    <lineage>
        <taxon>Eukaryota</taxon>
        <taxon>Fungi</taxon>
        <taxon>Dikarya</taxon>
        <taxon>Ascomycota</taxon>
        <taxon>Pezizomycotina</taxon>
        <taxon>Leotiomycetes</taxon>
        <taxon>Helotiales</taxon>
        <taxon>Hyaloscyphaceae</taxon>
        <taxon>Hyaloscypha</taxon>
        <taxon>Hyaloscypha variabilis</taxon>
    </lineage>
</organism>
<evidence type="ECO:0000256" key="1">
    <source>
        <dbReference type="SAM" id="MobiDB-lite"/>
    </source>
</evidence>
<feature type="transmembrane region" description="Helical" evidence="2">
    <location>
        <begin position="91"/>
        <end position="110"/>
    </location>
</feature>
<evidence type="ECO:0000313" key="3">
    <source>
        <dbReference type="EMBL" id="PMD29374.1"/>
    </source>
</evidence>